<dbReference type="PANTHER" id="PTHR24366">
    <property type="entry name" value="IG(IMMUNOGLOBULIN) AND LRR(LEUCINE RICH REPEAT) DOMAINS"/>
    <property type="match status" value="1"/>
</dbReference>
<dbReference type="Pfam" id="PF01463">
    <property type="entry name" value="LRRCT"/>
    <property type="match status" value="2"/>
</dbReference>
<comment type="caution">
    <text evidence="6">The sequence shown here is derived from an EMBL/GenBank/DDBJ whole genome shotgun (WGS) entry which is preliminary data.</text>
</comment>
<dbReference type="InterPro" id="IPR003591">
    <property type="entry name" value="Leu-rich_rpt_typical-subtyp"/>
</dbReference>
<dbReference type="SMART" id="SM00082">
    <property type="entry name" value="LRRCT"/>
    <property type="match status" value="2"/>
</dbReference>
<sequence>MKSFPATVVLLLFGLLKAALAEWGCPKPEDVLPCECRMHALTYLECRHVDDPEVLRTVFQKSANYEYNEVHLEYSSLQYLPHDMFEAVKVYELHLLNVTLNQLFDSPPEALDQLHTLLLNNTRTLRGNVWELLKPLKSLQSLIIYTDTVKKLGKDFSENAPKGLQRLTFEDTQTKKLEPGVFKDFPNLNMISINANKLEHLQRDILPVPWYGTTLHFNHNKLSEIPDDMFTQMPNLTTLGLNFNQIAAIPESAFYGTSNLENLLIDGNPIKCDCRLRWIYLYPQVYLRGKCESPKKLHGKELRDVTLSDFVCNPIKCDCSIEWLVKKKLPALSGTCESPKELHGKELRDVSLSDLNC</sequence>
<accession>A0AAV6VGD6</accession>
<dbReference type="InterPro" id="IPR000483">
    <property type="entry name" value="Cys-rich_flank_reg_C"/>
</dbReference>
<feature type="domain" description="LRRCT" evidence="5">
    <location>
        <begin position="268"/>
        <end position="313"/>
    </location>
</feature>
<dbReference type="PANTHER" id="PTHR24366:SF96">
    <property type="entry name" value="LEUCINE RICH REPEAT CONTAINING 53"/>
    <property type="match status" value="1"/>
</dbReference>
<proteinExistence type="predicted"/>
<name>A0AAV6VGD6_9ARAC</name>
<keyword evidence="2 4" id="KW-0732">Signal</keyword>
<dbReference type="Proteomes" id="UP000827092">
    <property type="component" value="Unassembled WGS sequence"/>
</dbReference>
<dbReference type="Gene3D" id="3.80.10.10">
    <property type="entry name" value="Ribonuclease Inhibitor"/>
    <property type="match status" value="3"/>
</dbReference>
<feature type="chain" id="PRO_5043608188" description="LRRCT domain-containing protein" evidence="4">
    <location>
        <begin position="22"/>
        <end position="357"/>
    </location>
</feature>
<dbReference type="Pfam" id="PF13855">
    <property type="entry name" value="LRR_8"/>
    <property type="match status" value="1"/>
</dbReference>
<evidence type="ECO:0000256" key="3">
    <source>
        <dbReference type="ARBA" id="ARBA00022737"/>
    </source>
</evidence>
<dbReference type="SMART" id="SM00369">
    <property type="entry name" value="LRR_TYP"/>
    <property type="match status" value="4"/>
</dbReference>
<keyword evidence="7" id="KW-1185">Reference proteome</keyword>
<evidence type="ECO:0000256" key="1">
    <source>
        <dbReference type="ARBA" id="ARBA00022614"/>
    </source>
</evidence>
<evidence type="ECO:0000256" key="4">
    <source>
        <dbReference type="SAM" id="SignalP"/>
    </source>
</evidence>
<protein>
    <recommendedName>
        <fullName evidence="5">LRRCT domain-containing protein</fullName>
    </recommendedName>
</protein>
<keyword evidence="1" id="KW-0433">Leucine-rich repeat</keyword>
<feature type="signal peptide" evidence="4">
    <location>
        <begin position="1"/>
        <end position="21"/>
    </location>
</feature>
<keyword evidence="3" id="KW-0677">Repeat</keyword>
<dbReference type="InterPro" id="IPR032675">
    <property type="entry name" value="LRR_dom_sf"/>
</dbReference>
<feature type="domain" description="LRRCT" evidence="5">
    <location>
        <begin position="314"/>
        <end position="357"/>
    </location>
</feature>
<dbReference type="AlphaFoldDB" id="A0AAV6VGD6"/>
<evidence type="ECO:0000313" key="6">
    <source>
        <dbReference type="EMBL" id="KAG8195745.1"/>
    </source>
</evidence>
<evidence type="ECO:0000259" key="5">
    <source>
        <dbReference type="SMART" id="SM00082"/>
    </source>
</evidence>
<organism evidence="6 7">
    <name type="scientific">Oedothorax gibbosus</name>
    <dbReference type="NCBI Taxonomy" id="931172"/>
    <lineage>
        <taxon>Eukaryota</taxon>
        <taxon>Metazoa</taxon>
        <taxon>Ecdysozoa</taxon>
        <taxon>Arthropoda</taxon>
        <taxon>Chelicerata</taxon>
        <taxon>Arachnida</taxon>
        <taxon>Araneae</taxon>
        <taxon>Araneomorphae</taxon>
        <taxon>Entelegynae</taxon>
        <taxon>Araneoidea</taxon>
        <taxon>Linyphiidae</taxon>
        <taxon>Erigoninae</taxon>
        <taxon>Oedothorax</taxon>
    </lineage>
</organism>
<evidence type="ECO:0000313" key="7">
    <source>
        <dbReference type="Proteomes" id="UP000827092"/>
    </source>
</evidence>
<evidence type="ECO:0000256" key="2">
    <source>
        <dbReference type="ARBA" id="ARBA00022729"/>
    </source>
</evidence>
<gene>
    <name evidence="6" type="ORF">JTE90_010623</name>
</gene>
<dbReference type="SUPFAM" id="SSF52058">
    <property type="entry name" value="L domain-like"/>
    <property type="match status" value="1"/>
</dbReference>
<reference evidence="6 7" key="1">
    <citation type="journal article" date="2022" name="Nat. Ecol. Evol.">
        <title>A masculinizing supergene underlies an exaggerated male reproductive morph in a spider.</title>
        <authorList>
            <person name="Hendrickx F."/>
            <person name="De Corte Z."/>
            <person name="Sonet G."/>
            <person name="Van Belleghem S.M."/>
            <person name="Kostlbacher S."/>
            <person name="Vangestel C."/>
        </authorList>
    </citation>
    <scope>NUCLEOTIDE SEQUENCE [LARGE SCALE GENOMIC DNA]</scope>
    <source>
        <strain evidence="6">W744_W776</strain>
    </source>
</reference>
<dbReference type="EMBL" id="JAFNEN010000079">
    <property type="protein sequence ID" value="KAG8195745.1"/>
    <property type="molecule type" value="Genomic_DNA"/>
</dbReference>
<dbReference type="InterPro" id="IPR001611">
    <property type="entry name" value="Leu-rich_rpt"/>
</dbReference>
<dbReference type="PROSITE" id="PS51450">
    <property type="entry name" value="LRR"/>
    <property type="match status" value="1"/>
</dbReference>